<dbReference type="PROSITE" id="PS51257">
    <property type="entry name" value="PROKAR_LIPOPROTEIN"/>
    <property type="match status" value="1"/>
</dbReference>
<feature type="chain" id="PRO_5047297230" evidence="2">
    <location>
        <begin position="23"/>
        <end position="550"/>
    </location>
</feature>
<evidence type="ECO:0000313" key="4">
    <source>
        <dbReference type="Proteomes" id="UP001267290"/>
    </source>
</evidence>
<dbReference type="Gene3D" id="3.40.190.10">
    <property type="entry name" value="Periplasmic binding protein-like II"/>
    <property type="match status" value="2"/>
</dbReference>
<feature type="region of interest" description="Disordered" evidence="1">
    <location>
        <begin position="26"/>
        <end position="50"/>
    </location>
</feature>
<feature type="compositionally biased region" description="Low complexity" evidence="1">
    <location>
        <begin position="26"/>
        <end position="41"/>
    </location>
</feature>
<dbReference type="SUPFAM" id="SSF53850">
    <property type="entry name" value="Periplasmic binding protein-like II"/>
    <property type="match status" value="1"/>
</dbReference>
<reference evidence="3 4" key="1">
    <citation type="submission" date="2023-07" db="EMBL/GenBank/DDBJ databases">
        <title>Sorghum-associated microbial communities from plants grown in Nebraska, USA.</title>
        <authorList>
            <person name="Schachtman D."/>
        </authorList>
    </citation>
    <scope>NUCLEOTIDE SEQUENCE [LARGE SCALE GENOMIC DNA]</scope>
    <source>
        <strain evidence="3 4">CC258</strain>
    </source>
</reference>
<dbReference type="EMBL" id="JAVDSB010000001">
    <property type="protein sequence ID" value="MDR6550066.1"/>
    <property type="molecule type" value="Genomic_DNA"/>
</dbReference>
<dbReference type="PANTHER" id="PTHR43649:SF12">
    <property type="entry name" value="DIACETYLCHITOBIOSE BINDING PROTEIN DASA"/>
    <property type="match status" value="1"/>
</dbReference>
<evidence type="ECO:0000313" key="3">
    <source>
        <dbReference type="EMBL" id="MDR6550066.1"/>
    </source>
</evidence>
<proteinExistence type="predicted"/>
<gene>
    <name evidence="3" type="ORF">J2736_001249</name>
</gene>
<dbReference type="InterPro" id="IPR050490">
    <property type="entry name" value="Bact_solute-bd_prot1"/>
</dbReference>
<feature type="signal peptide" evidence="2">
    <location>
        <begin position="1"/>
        <end position="22"/>
    </location>
</feature>
<accession>A0ABU1NRF8</accession>
<evidence type="ECO:0000256" key="2">
    <source>
        <dbReference type="SAM" id="SignalP"/>
    </source>
</evidence>
<sequence>MPKKKKIALTTASIVLLSSVLAACSQSSSEESNEPKPSAESTKPTATEAPAYTLPIVKDGSVTLSIGIPDNSYAPKSYTQNLPVWQEVEKKTGVKIKWDVSPAAQYNANMNIRLAAATDLPDILKLPSNPVAAADDGLIVPMDELIDKYAPNIKKYFTQYPNMRKLFTAPDGKIYALSSDTSGTAYSDPQGWLIRKDWLDKLGLKEPTNLDEWYTVLKAFKEKDPNGNGKADEIPLAPNYSWGGLQNFGKALGLKMGDYSNNYSVDASGKVKYEWMDPKAKDLVVWLNKLYTEGLIDPEFVTKRTPAQILPDITRELVGATQGFVNNTATLEAAINKPGTDWIVTVPPANAGLKGYYEKYGPLSGYYAISKDAKNKEVAIKWLDYIFASEEGARMQSYGVEGISYTMVNGKPQFTDFIKNNPDKLDATSALRSLGAFPSTPWIRDEKGVFSNQAMDLLQMKPDLVALAKKIEPYLIDPIPFQFMLATKEEAADEKRISTDLNTYHEETILKYIFGKEPIDWDKYVKRSKELGVDQLTAIKQKQYDRYMKK</sequence>
<organism evidence="3 4">
    <name type="scientific">Paenibacillus qinlingensis</name>
    <dbReference type="NCBI Taxonomy" id="1837343"/>
    <lineage>
        <taxon>Bacteria</taxon>
        <taxon>Bacillati</taxon>
        <taxon>Bacillota</taxon>
        <taxon>Bacilli</taxon>
        <taxon>Bacillales</taxon>
        <taxon>Paenibacillaceae</taxon>
        <taxon>Paenibacillus</taxon>
    </lineage>
</organism>
<comment type="caution">
    <text evidence="3">The sequence shown here is derived from an EMBL/GenBank/DDBJ whole genome shotgun (WGS) entry which is preliminary data.</text>
</comment>
<keyword evidence="2" id="KW-0732">Signal</keyword>
<name>A0ABU1NRF8_9BACL</name>
<dbReference type="PANTHER" id="PTHR43649">
    <property type="entry name" value="ARABINOSE-BINDING PROTEIN-RELATED"/>
    <property type="match status" value="1"/>
</dbReference>
<keyword evidence="4" id="KW-1185">Reference proteome</keyword>
<dbReference type="Proteomes" id="UP001267290">
    <property type="component" value="Unassembled WGS sequence"/>
</dbReference>
<protein>
    <submittedName>
        <fullName evidence="3">Aldouronate transport system substrate-binding protein</fullName>
    </submittedName>
</protein>
<dbReference type="RefSeq" id="WP_310224426.1">
    <property type="nucleotide sequence ID" value="NZ_JAVDSB010000001.1"/>
</dbReference>
<evidence type="ECO:0000256" key="1">
    <source>
        <dbReference type="SAM" id="MobiDB-lite"/>
    </source>
</evidence>